<accession>A0A9Q4B188</accession>
<dbReference type="CDD" id="cd20691">
    <property type="entry name" value="CdiI_EC536-like"/>
    <property type="match status" value="1"/>
</dbReference>
<proteinExistence type="predicted"/>
<dbReference type="EMBL" id="JABXYM010000001">
    <property type="protein sequence ID" value="MCR6096145.1"/>
    <property type="molecule type" value="Genomic_DNA"/>
</dbReference>
<evidence type="ECO:0000313" key="2">
    <source>
        <dbReference type="Proteomes" id="UP001057753"/>
    </source>
</evidence>
<reference evidence="1" key="1">
    <citation type="submission" date="2020-06" db="EMBL/GenBank/DDBJ databases">
        <title>Insight into the genomes of haloalkaliphilic bacilli from Kenyan soda lakes.</title>
        <authorList>
            <person name="Mwirichia R."/>
            <person name="Villamizar G.C."/>
            <person name="Poehlein A."/>
            <person name="Mugweru J."/>
            <person name="Kipnyargis A."/>
            <person name="Kiplimo D."/>
            <person name="Orwa P."/>
            <person name="Daniel R."/>
        </authorList>
    </citation>
    <scope>NUCLEOTIDE SEQUENCE</scope>
    <source>
        <strain evidence="1">B1096_S55</strain>
    </source>
</reference>
<comment type="caution">
    <text evidence="1">The sequence shown here is derived from an EMBL/GenBank/DDBJ whole genome shotgun (WGS) entry which is preliminary data.</text>
</comment>
<keyword evidence="2" id="KW-1185">Reference proteome</keyword>
<evidence type="ECO:0000313" key="1">
    <source>
        <dbReference type="EMBL" id="MCR6096145.1"/>
    </source>
</evidence>
<dbReference type="AlphaFoldDB" id="A0A9Q4B188"/>
<dbReference type="RefSeq" id="WP_257820816.1">
    <property type="nucleotide sequence ID" value="NZ_JABXYM010000001.1"/>
</dbReference>
<dbReference type="Pfam" id="PF18616">
    <property type="entry name" value="CdiI_3"/>
    <property type="match status" value="1"/>
</dbReference>
<sequence>MKIQDNYYFKKRREQDNSPLDEWYNTLINKDVNEIDVFDLCKMIRQNILIDLAVNKATEVLRTNPLEGDVYDGQLIKLLYSIDYKEIKEHTNSLQKILQKVKQTIEIDDFMCEEDYNEYMDLVDNFIVKLNRL</sequence>
<organism evidence="1 2">
    <name type="scientific">Salipaludibacillus agaradhaerens</name>
    <name type="common">Bacillus agaradhaerens</name>
    <dbReference type="NCBI Taxonomy" id="76935"/>
    <lineage>
        <taxon>Bacteria</taxon>
        <taxon>Bacillati</taxon>
        <taxon>Bacillota</taxon>
        <taxon>Bacilli</taxon>
        <taxon>Bacillales</taxon>
        <taxon>Bacillaceae</taxon>
    </lineage>
</organism>
<dbReference type="InterPro" id="IPR040547">
    <property type="entry name" value="CdiI"/>
</dbReference>
<name>A0A9Q4B188_SALAG</name>
<dbReference type="Proteomes" id="UP001057753">
    <property type="component" value="Unassembled WGS sequence"/>
</dbReference>
<gene>
    <name evidence="1" type="ORF">HXA33_06250</name>
</gene>
<protein>
    <submittedName>
        <fullName evidence="1">Uncharacterized protein</fullName>
    </submittedName>
</protein>